<dbReference type="AlphaFoldDB" id="A0A0M0K5K0"/>
<evidence type="ECO:0000313" key="3">
    <source>
        <dbReference type="Proteomes" id="UP000037460"/>
    </source>
</evidence>
<accession>A0A0M0K5K0</accession>
<name>A0A0M0K5K0_9EUKA</name>
<feature type="coiled-coil region" evidence="1">
    <location>
        <begin position="23"/>
        <end position="78"/>
    </location>
</feature>
<proteinExistence type="predicted"/>
<gene>
    <name evidence="2" type="ORF">Ctob_005791</name>
</gene>
<reference evidence="3" key="1">
    <citation type="journal article" date="2015" name="PLoS Genet.">
        <title>Genome Sequence and Transcriptome Analyses of Chrysochromulina tobin: Metabolic Tools for Enhanced Algal Fitness in the Prominent Order Prymnesiales (Haptophyceae).</title>
        <authorList>
            <person name="Hovde B.T."/>
            <person name="Deodato C.R."/>
            <person name="Hunsperger H.M."/>
            <person name="Ryken S.A."/>
            <person name="Yost W."/>
            <person name="Jha R.K."/>
            <person name="Patterson J."/>
            <person name="Monnat R.J. Jr."/>
            <person name="Barlow S.B."/>
            <person name="Starkenburg S.R."/>
            <person name="Cattolico R.A."/>
        </authorList>
    </citation>
    <scope>NUCLEOTIDE SEQUENCE</scope>
    <source>
        <strain evidence="3">CCMP291</strain>
    </source>
</reference>
<evidence type="ECO:0000256" key="1">
    <source>
        <dbReference type="SAM" id="Coils"/>
    </source>
</evidence>
<sequence length="256" mass="27851">MLEEARSAGEELASLEQARLSDQKEYEEQIAALRADNALLTAATVRMHEQWSRDAVELEALREEMRAMDAEMVATRAESHRLLQSGVGLAEGRYRLAERRHAVDEHLLACELAALEEAGTTQRVEGQLQHLRLLADAHCVGREVEQMEMHAQSSAAAASRREDEERCVREAAASSSAAALATLAATVAEQSAALEQVLDALRTWEACDAAERAHALLSADRLDATSRTLDAALSELSLVAEQPSPEAEHARASSPH</sequence>
<dbReference type="EMBL" id="JWZX01001332">
    <property type="protein sequence ID" value="KOO34079.1"/>
    <property type="molecule type" value="Genomic_DNA"/>
</dbReference>
<evidence type="ECO:0000313" key="2">
    <source>
        <dbReference type="EMBL" id="KOO34079.1"/>
    </source>
</evidence>
<keyword evidence="1" id="KW-0175">Coiled coil</keyword>
<dbReference type="Proteomes" id="UP000037460">
    <property type="component" value="Unassembled WGS sequence"/>
</dbReference>
<keyword evidence="3" id="KW-1185">Reference proteome</keyword>
<protein>
    <submittedName>
        <fullName evidence="2">Uncharacterized protein</fullName>
    </submittedName>
</protein>
<organism evidence="2 3">
    <name type="scientific">Chrysochromulina tobinii</name>
    <dbReference type="NCBI Taxonomy" id="1460289"/>
    <lineage>
        <taxon>Eukaryota</taxon>
        <taxon>Haptista</taxon>
        <taxon>Haptophyta</taxon>
        <taxon>Prymnesiophyceae</taxon>
        <taxon>Prymnesiales</taxon>
        <taxon>Chrysochromulinaceae</taxon>
        <taxon>Chrysochromulina</taxon>
    </lineage>
</organism>
<comment type="caution">
    <text evidence="2">The sequence shown here is derived from an EMBL/GenBank/DDBJ whole genome shotgun (WGS) entry which is preliminary data.</text>
</comment>